<dbReference type="PROSITE" id="PS51891">
    <property type="entry name" value="CENP_V_GFA"/>
    <property type="match status" value="1"/>
</dbReference>
<dbReference type="Gene3D" id="3.90.1590.10">
    <property type="entry name" value="glutathione-dependent formaldehyde- activating enzyme (gfa)"/>
    <property type="match status" value="1"/>
</dbReference>
<dbReference type="PANTHER" id="PTHR33337">
    <property type="entry name" value="GFA DOMAIN-CONTAINING PROTEIN"/>
    <property type="match status" value="1"/>
</dbReference>
<dbReference type="EMBL" id="JAULSW010000004">
    <property type="protein sequence ID" value="KAK3385257.1"/>
    <property type="molecule type" value="Genomic_DNA"/>
</dbReference>
<feature type="domain" description="CENP-V/GFA" evidence="6">
    <location>
        <begin position="1"/>
        <end position="113"/>
    </location>
</feature>
<dbReference type="SUPFAM" id="SSF51316">
    <property type="entry name" value="Mss4-like"/>
    <property type="match status" value="1"/>
</dbReference>
<dbReference type="InterPro" id="IPR011057">
    <property type="entry name" value="Mss4-like_sf"/>
</dbReference>
<reference evidence="7" key="1">
    <citation type="journal article" date="2023" name="Mol. Phylogenet. Evol.">
        <title>Genome-scale phylogeny and comparative genomics of the fungal order Sordariales.</title>
        <authorList>
            <person name="Hensen N."/>
            <person name="Bonometti L."/>
            <person name="Westerberg I."/>
            <person name="Brannstrom I.O."/>
            <person name="Guillou S."/>
            <person name="Cros-Aarteil S."/>
            <person name="Calhoun S."/>
            <person name="Haridas S."/>
            <person name="Kuo A."/>
            <person name="Mondo S."/>
            <person name="Pangilinan J."/>
            <person name="Riley R."/>
            <person name="LaButti K."/>
            <person name="Andreopoulos B."/>
            <person name="Lipzen A."/>
            <person name="Chen C."/>
            <person name="Yan M."/>
            <person name="Daum C."/>
            <person name="Ng V."/>
            <person name="Clum A."/>
            <person name="Steindorff A."/>
            <person name="Ohm R.A."/>
            <person name="Martin F."/>
            <person name="Silar P."/>
            <person name="Natvig D.O."/>
            <person name="Lalanne C."/>
            <person name="Gautier V."/>
            <person name="Ament-Velasquez S.L."/>
            <person name="Kruys A."/>
            <person name="Hutchinson M.I."/>
            <person name="Powell A.J."/>
            <person name="Barry K."/>
            <person name="Miller A.N."/>
            <person name="Grigoriev I.V."/>
            <person name="Debuchy R."/>
            <person name="Gladieux P."/>
            <person name="Hiltunen Thoren M."/>
            <person name="Johannesson H."/>
        </authorList>
    </citation>
    <scope>NUCLEOTIDE SEQUENCE</scope>
    <source>
        <strain evidence="7">CBS 232.78</strain>
    </source>
</reference>
<evidence type="ECO:0000313" key="8">
    <source>
        <dbReference type="Proteomes" id="UP001285441"/>
    </source>
</evidence>
<evidence type="ECO:0000256" key="2">
    <source>
        <dbReference type="ARBA" id="ARBA00022723"/>
    </source>
</evidence>
<comment type="caution">
    <text evidence="7">The sequence shown here is derived from an EMBL/GenBank/DDBJ whole genome shotgun (WGS) entry which is preliminary data.</text>
</comment>
<keyword evidence="4" id="KW-0456">Lyase</keyword>
<dbReference type="GO" id="GO:0046872">
    <property type="term" value="F:metal ion binding"/>
    <property type="evidence" value="ECO:0007669"/>
    <property type="project" value="UniProtKB-KW"/>
</dbReference>
<evidence type="ECO:0000256" key="3">
    <source>
        <dbReference type="ARBA" id="ARBA00022833"/>
    </source>
</evidence>
<evidence type="ECO:0000256" key="5">
    <source>
        <dbReference type="SAM" id="MobiDB-lite"/>
    </source>
</evidence>
<keyword evidence="8" id="KW-1185">Reference proteome</keyword>
<keyword evidence="3" id="KW-0862">Zinc</keyword>
<dbReference type="Pfam" id="PF04828">
    <property type="entry name" value="GFA"/>
    <property type="match status" value="1"/>
</dbReference>
<dbReference type="AlphaFoldDB" id="A0AAE0NPD5"/>
<keyword evidence="2" id="KW-0479">Metal-binding</keyword>
<name>A0AAE0NPD5_9PEZI</name>
<comment type="similarity">
    <text evidence="1">Belongs to the Gfa family.</text>
</comment>
<sequence>MKVECQCGAVSFDTTTPASLSVYHCHCSHCRKQSSSAFGTSAIFPADGIFPLAPDLAAKLGCWSRPSNEGRSMDCYFCKTCGTRIMHRTIEPDGTPRKVVSIKGGIVEGLDWRGARHIFTDDAVVPIPDGVESFPGTPPVMEGRPAPPPIDGDKEA</sequence>
<accession>A0AAE0NPD5</accession>
<organism evidence="7 8">
    <name type="scientific">Podospora didyma</name>
    <dbReference type="NCBI Taxonomy" id="330526"/>
    <lineage>
        <taxon>Eukaryota</taxon>
        <taxon>Fungi</taxon>
        <taxon>Dikarya</taxon>
        <taxon>Ascomycota</taxon>
        <taxon>Pezizomycotina</taxon>
        <taxon>Sordariomycetes</taxon>
        <taxon>Sordariomycetidae</taxon>
        <taxon>Sordariales</taxon>
        <taxon>Podosporaceae</taxon>
        <taxon>Podospora</taxon>
    </lineage>
</organism>
<evidence type="ECO:0000256" key="4">
    <source>
        <dbReference type="ARBA" id="ARBA00023239"/>
    </source>
</evidence>
<proteinExistence type="inferred from homology"/>
<reference evidence="7" key="2">
    <citation type="submission" date="2023-06" db="EMBL/GenBank/DDBJ databases">
        <authorList>
            <consortium name="Lawrence Berkeley National Laboratory"/>
            <person name="Haridas S."/>
            <person name="Hensen N."/>
            <person name="Bonometti L."/>
            <person name="Westerberg I."/>
            <person name="Brannstrom I.O."/>
            <person name="Guillou S."/>
            <person name="Cros-Aarteil S."/>
            <person name="Calhoun S."/>
            <person name="Kuo A."/>
            <person name="Mondo S."/>
            <person name="Pangilinan J."/>
            <person name="Riley R."/>
            <person name="LaButti K."/>
            <person name="Andreopoulos B."/>
            <person name="Lipzen A."/>
            <person name="Chen C."/>
            <person name="Yanf M."/>
            <person name="Daum C."/>
            <person name="Ng V."/>
            <person name="Clum A."/>
            <person name="Steindorff A."/>
            <person name="Ohm R."/>
            <person name="Martin F."/>
            <person name="Silar P."/>
            <person name="Natvig D."/>
            <person name="Lalanne C."/>
            <person name="Gautier V."/>
            <person name="Ament-velasquez S.L."/>
            <person name="Kruys A."/>
            <person name="Hutchinson M.I."/>
            <person name="Powell A.J."/>
            <person name="Barry K."/>
            <person name="Miller A.N."/>
            <person name="Grigoriev I.V."/>
            <person name="Debuchy R."/>
            <person name="Gladieux P."/>
            <person name="Thoren M.H."/>
            <person name="Johannesson H."/>
        </authorList>
    </citation>
    <scope>NUCLEOTIDE SEQUENCE</scope>
    <source>
        <strain evidence="7">CBS 232.78</strain>
    </source>
</reference>
<evidence type="ECO:0000313" key="7">
    <source>
        <dbReference type="EMBL" id="KAK3385257.1"/>
    </source>
</evidence>
<dbReference type="GO" id="GO:0016846">
    <property type="term" value="F:carbon-sulfur lyase activity"/>
    <property type="evidence" value="ECO:0007669"/>
    <property type="project" value="InterPro"/>
</dbReference>
<dbReference type="InterPro" id="IPR006913">
    <property type="entry name" value="CENP-V/GFA"/>
</dbReference>
<evidence type="ECO:0000256" key="1">
    <source>
        <dbReference type="ARBA" id="ARBA00005495"/>
    </source>
</evidence>
<dbReference type="PANTHER" id="PTHR33337:SF3">
    <property type="entry name" value="CENP-V_GFA DOMAIN-CONTAINING PROTEIN"/>
    <property type="match status" value="1"/>
</dbReference>
<protein>
    <submittedName>
        <fullName evidence="7">Mss4-like protein</fullName>
    </submittedName>
</protein>
<evidence type="ECO:0000259" key="6">
    <source>
        <dbReference type="PROSITE" id="PS51891"/>
    </source>
</evidence>
<dbReference type="Proteomes" id="UP001285441">
    <property type="component" value="Unassembled WGS sequence"/>
</dbReference>
<gene>
    <name evidence="7" type="ORF">B0H63DRAFT_395661</name>
</gene>
<feature type="region of interest" description="Disordered" evidence="5">
    <location>
        <begin position="131"/>
        <end position="156"/>
    </location>
</feature>